<proteinExistence type="predicted"/>
<dbReference type="RefSeq" id="WP_234537283.1">
    <property type="nucleotide sequence ID" value="NZ_CAKMAB010000022.1"/>
</dbReference>
<evidence type="ECO:0000313" key="1">
    <source>
        <dbReference type="EMBL" id="CAH1057588.1"/>
    </source>
</evidence>
<dbReference type="Proteomes" id="UP000838749">
    <property type="component" value="Unassembled WGS sequence"/>
</dbReference>
<gene>
    <name evidence="1" type="ORF">PAECIP111894_03746</name>
</gene>
<comment type="caution">
    <text evidence="1">The sequence shown here is derived from an EMBL/GenBank/DDBJ whole genome shotgun (WGS) entry which is preliminary data.</text>
</comment>
<sequence length="119" mass="13995">MSLNFYDYREMIAKNLVTFLRLKGYSKLSLSKLSDISRPIIDQIIKGESLDSQLYNKQIEKINKTFDLPDNYFITSHSSMTPTTYTYSDQYVHSERTPEVKELLDGLYNILDIYSLYLK</sequence>
<keyword evidence="2" id="KW-1185">Reference proteome</keyword>
<dbReference type="EMBL" id="CAKMAB010000022">
    <property type="protein sequence ID" value="CAH1057588.1"/>
    <property type="molecule type" value="Genomic_DNA"/>
</dbReference>
<reference evidence="1" key="1">
    <citation type="submission" date="2021-12" db="EMBL/GenBank/DDBJ databases">
        <authorList>
            <person name="Criscuolo A."/>
        </authorList>
    </citation>
    <scope>NUCLEOTIDE SEQUENCE</scope>
    <source>
        <strain evidence="1">CIP111894</strain>
    </source>
</reference>
<accession>A0ABN8FPH1</accession>
<organism evidence="1 2">
    <name type="scientific">Paenibacillus pseudetheri</name>
    <dbReference type="NCBI Taxonomy" id="2897682"/>
    <lineage>
        <taxon>Bacteria</taxon>
        <taxon>Bacillati</taxon>
        <taxon>Bacillota</taxon>
        <taxon>Bacilli</taxon>
        <taxon>Bacillales</taxon>
        <taxon>Paenibacillaceae</taxon>
        <taxon>Paenibacillus</taxon>
    </lineage>
</organism>
<evidence type="ECO:0000313" key="2">
    <source>
        <dbReference type="Proteomes" id="UP000838749"/>
    </source>
</evidence>
<dbReference type="InterPro" id="IPR010982">
    <property type="entry name" value="Lambda_DNA-bd_dom_sf"/>
</dbReference>
<dbReference type="SUPFAM" id="SSF47413">
    <property type="entry name" value="lambda repressor-like DNA-binding domains"/>
    <property type="match status" value="1"/>
</dbReference>
<evidence type="ECO:0008006" key="3">
    <source>
        <dbReference type="Google" id="ProtNLM"/>
    </source>
</evidence>
<name>A0ABN8FPH1_9BACL</name>
<protein>
    <recommendedName>
        <fullName evidence="3">HTH cro/C1-type domain-containing protein</fullName>
    </recommendedName>
</protein>